<dbReference type="EMBL" id="MLJW01000117">
    <property type="protein sequence ID" value="OIQ98574.1"/>
    <property type="molecule type" value="Genomic_DNA"/>
</dbReference>
<dbReference type="AlphaFoldDB" id="A0A1J5RRG3"/>
<dbReference type="GO" id="GO:0006744">
    <property type="term" value="P:ubiquinone biosynthetic process"/>
    <property type="evidence" value="ECO:0007669"/>
    <property type="project" value="InterPro"/>
</dbReference>
<name>A0A1J5RRG3_9ZZZZ</name>
<feature type="domain" description="SCP2" evidence="1">
    <location>
        <begin position="40"/>
        <end position="129"/>
    </location>
</feature>
<comment type="caution">
    <text evidence="2">The sequence shown here is derived from an EMBL/GenBank/DDBJ whole genome shotgun (WGS) entry which is preliminary data.</text>
</comment>
<dbReference type="InterPro" id="IPR036527">
    <property type="entry name" value="SCP2_sterol-bd_dom_sf"/>
</dbReference>
<protein>
    <submittedName>
        <fullName evidence="2">SCP-2 sterol transfer family protein</fullName>
    </submittedName>
</protein>
<proteinExistence type="inferred from homology"/>
<evidence type="ECO:0000259" key="1">
    <source>
        <dbReference type="Pfam" id="PF02036"/>
    </source>
</evidence>
<gene>
    <name evidence="2" type="ORF">GALL_193990</name>
</gene>
<organism evidence="2">
    <name type="scientific">mine drainage metagenome</name>
    <dbReference type="NCBI Taxonomy" id="410659"/>
    <lineage>
        <taxon>unclassified sequences</taxon>
        <taxon>metagenomes</taxon>
        <taxon>ecological metagenomes</taxon>
    </lineage>
</organism>
<dbReference type="InterPro" id="IPR003033">
    <property type="entry name" value="SCP2_sterol-bd_dom"/>
</dbReference>
<dbReference type="HAMAP" id="MF_02231">
    <property type="entry name" value="UbiT"/>
    <property type="match status" value="1"/>
</dbReference>
<dbReference type="Pfam" id="PF02036">
    <property type="entry name" value="SCP2"/>
    <property type="match status" value="1"/>
</dbReference>
<evidence type="ECO:0000313" key="2">
    <source>
        <dbReference type="EMBL" id="OIQ98574.1"/>
    </source>
</evidence>
<dbReference type="SUPFAM" id="SSF55718">
    <property type="entry name" value="SCP-like"/>
    <property type="match status" value="1"/>
</dbReference>
<dbReference type="Gene3D" id="3.30.1050.10">
    <property type="entry name" value="SCP2 sterol-binding domain"/>
    <property type="match status" value="1"/>
</dbReference>
<sequence>MSHTAFTFPRALGRLIERLPTWPTSFTFSCILDLALRQVIKRRDLQALYGKRVAIHVTDIGLNLYFTVKSDGFSAASGNVTPDLAISATAHDFYLLAMRKEDSDTLFFNRRLVVEGDTELGLVAKNTLDAIENPMLDIERMLPKHLLAQMKNLLWAR</sequence>
<accession>A0A1J5RRG3</accession>
<reference evidence="2" key="1">
    <citation type="submission" date="2016-10" db="EMBL/GenBank/DDBJ databases">
        <title>Sequence of Gallionella enrichment culture.</title>
        <authorList>
            <person name="Poehlein A."/>
            <person name="Muehling M."/>
            <person name="Daniel R."/>
        </authorList>
    </citation>
    <scope>NUCLEOTIDE SEQUENCE</scope>
</reference>
<dbReference type="InterPro" id="IPR016830">
    <property type="entry name" value="UbiT"/>
</dbReference>